<dbReference type="GO" id="GO:0016491">
    <property type="term" value="F:oxidoreductase activity"/>
    <property type="evidence" value="ECO:0007669"/>
    <property type="project" value="InterPro"/>
</dbReference>
<reference evidence="3" key="1">
    <citation type="submission" date="2016-02" db="EMBL/GenBank/DDBJ databases">
        <authorList>
            <person name="Dunlap C."/>
        </authorList>
    </citation>
    <scope>NUCLEOTIDE SEQUENCE [LARGE SCALE GENOMIC DNA]</scope>
    <source>
        <strain evidence="3">NRRL B-41092</strain>
    </source>
</reference>
<dbReference type="Pfam" id="PF02915">
    <property type="entry name" value="Rubrerythrin"/>
    <property type="match status" value="1"/>
</dbReference>
<evidence type="ECO:0000313" key="2">
    <source>
        <dbReference type="EMBL" id="KXZ18831.1"/>
    </source>
</evidence>
<dbReference type="AlphaFoldDB" id="A0A150F6X1"/>
<proteinExistence type="predicted"/>
<dbReference type="InterPro" id="IPR003251">
    <property type="entry name" value="Rr_diiron-bd_dom"/>
</dbReference>
<sequence length="161" mass="18601">MYDNYFPCTAVYRDDSVLIKDLIKSINGEYSAVICYSILAEKAPTAEIRKRIEHIREEEVRHLHAFSSLYTSITGKHLTPKQTEHCPHSYRDGLKSAFFDEQRTADFYLHAADRSSNLEAKQLFARTAQDEQRHAVWFLYDMIHLPSRHPAGLTSNSPGKR</sequence>
<gene>
    <name evidence="2" type="ORF">AXI58_15885</name>
</gene>
<protein>
    <submittedName>
        <fullName evidence="2">Rubrerythrin family protein</fullName>
    </submittedName>
</protein>
<dbReference type="Proteomes" id="UP000075430">
    <property type="component" value="Unassembled WGS sequence"/>
</dbReference>
<dbReference type="EMBL" id="LSBA01000016">
    <property type="protein sequence ID" value="KXZ18831.1"/>
    <property type="molecule type" value="Genomic_DNA"/>
</dbReference>
<comment type="caution">
    <text evidence="2">The sequence shown here is derived from an EMBL/GenBank/DDBJ whole genome shotgun (WGS) entry which is preliminary data.</text>
</comment>
<evidence type="ECO:0000259" key="1">
    <source>
        <dbReference type="Pfam" id="PF02915"/>
    </source>
</evidence>
<dbReference type="STRING" id="1793963.AXI58_15885"/>
<dbReference type="GO" id="GO:0046872">
    <property type="term" value="F:metal ion binding"/>
    <property type="evidence" value="ECO:0007669"/>
    <property type="project" value="InterPro"/>
</dbReference>
<name>A0A150F6X1_9BACI</name>
<dbReference type="Gene3D" id="6.10.140.1960">
    <property type="match status" value="1"/>
</dbReference>
<evidence type="ECO:0000313" key="3">
    <source>
        <dbReference type="Proteomes" id="UP000075430"/>
    </source>
</evidence>
<dbReference type="RefSeq" id="WP_061521752.1">
    <property type="nucleotide sequence ID" value="NZ_JARLZY010000001.1"/>
</dbReference>
<organism evidence="2 3">
    <name type="scientific">Bacillus nakamurai</name>
    <dbReference type="NCBI Taxonomy" id="1793963"/>
    <lineage>
        <taxon>Bacteria</taxon>
        <taxon>Bacillati</taxon>
        <taxon>Bacillota</taxon>
        <taxon>Bacilli</taxon>
        <taxon>Bacillales</taxon>
        <taxon>Bacillaceae</taxon>
        <taxon>Bacillus</taxon>
    </lineage>
</organism>
<dbReference type="OrthoDB" id="573482at2"/>
<dbReference type="Gene3D" id="1.20.5.420">
    <property type="entry name" value="Immunoglobulin FC, subunit C"/>
    <property type="match status" value="1"/>
</dbReference>
<dbReference type="CDD" id="cd00657">
    <property type="entry name" value="Ferritin_like"/>
    <property type="match status" value="1"/>
</dbReference>
<dbReference type="InterPro" id="IPR009078">
    <property type="entry name" value="Ferritin-like_SF"/>
</dbReference>
<keyword evidence="3" id="KW-1185">Reference proteome</keyword>
<feature type="domain" description="Rubrerythrin diiron-binding" evidence="1">
    <location>
        <begin position="22"/>
        <end position="138"/>
    </location>
</feature>
<accession>A0A150F6X1</accession>
<dbReference type="SUPFAM" id="SSF47240">
    <property type="entry name" value="Ferritin-like"/>
    <property type="match status" value="1"/>
</dbReference>